<gene>
    <name evidence="2" type="ORF">UCREL1_4280</name>
</gene>
<dbReference type="OMA" id="DANCQNK"/>
<accession>M7SQI5</accession>
<evidence type="ECO:0000313" key="2">
    <source>
        <dbReference type="EMBL" id="EMR68714.1"/>
    </source>
</evidence>
<feature type="chain" id="PRO_5004084862" description="Small secreted protein" evidence="1">
    <location>
        <begin position="23"/>
        <end position="107"/>
    </location>
</feature>
<dbReference type="EMBL" id="KB706191">
    <property type="protein sequence ID" value="EMR68714.1"/>
    <property type="molecule type" value="Genomic_DNA"/>
</dbReference>
<organism evidence="2 3">
    <name type="scientific">Eutypa lata (strain UCR-EL1)</name>
    <name type="common">Grapevine dieback disease fungus</name>
    <name type="synonym">Eutypa armeniacae</name>
    <dbReference type="NCBI Taxonomy" id="1287681"/>
    <lineage>
        <taxon>Eukaryota</taxon>
        <taxon>Fungi</taxon>
        <taxon>Dikarya</taxon>
        <taxon>Ascomycota</taxon>
        <taxon>Pezizomycotina</taxon>
        <taxon>Sordariomycetes</taxon>
        <taxon>Xylariomycetidae</taxon>
        <taxon>Xylariales</taxon>
        <taxon>Diatrypaceae</taxon>
        <taxon>Eutypa</taxon>
    </lineage>
</organism>
<reference evidence="3" key="1">
    <citation type="journal article" date="2013" name="Genome Announc.">
        <title>Draft genome sequence of the grapevine dieback fungus Eutypa lata UCR-EL1.</title>
        <authorList>
            <person name="Blanco-Ulate B."/>
            <person name="Rolshausen P.E."/>
            <person name="Cantu D."/>
        </authorList>
    </citation>
    <scope>NUCLEOTIDE SEQUENCE [LARGE SCALE GENOMIC DNA]</scope>
    <source>
        <strain evidence="3">UCR-EL1</strain>
    </source>
</reference>
<evidence type="ECO:0000256" key="1">
    <source>
        <dbReference type="SAM" id="SignalP"/>
    </source>
</evidence>
<name>M7SQI5_EUTLA</name>
<dbReference type="OrthoDB" id="4887929at2759"/>
<keyword evidence="1" id="KW-0732">Signal</keyword>
<keyword evidence="3" id="KW-1185">Reference proteome</keyword>
<proteinExistence type="predicted"/>
<evidence type="ECO:0008006" key="4">
    <source>
        <dbReference type="Google" id="ProtNLM"/>
    </source>
</evidence>
<dbReference type="AlphaFoldDB" id="M7SQI5"/>
<dbReference type="KEGG" id="ela:UCREL1_4280"/>
<sequence>MQFNTFTTAVLAALGLAAQAYGVTYELFTDANCQNKLTDLVIDPVSCATPSPGWSSMKLLGPGDDRTVTVYSVNNCGTPSAGSQQYAADYADCLGNFGFVANAAGLF</sequence>
<dbReference type="HOGENOM" id="CLU_2210023_0_0_1"/>
<feature type="signal peptide" evidence="1">
    <location>
        <begin position="1"/>
        <end position="22"/>
    </location>
</feature>
<evidence type="ECO:0000313" key="3">
    <source>
        <dbReference type="Proteomes" id="UP000012174"/>
    </source>
</evidence>
<dbReference type="Proteomes" id="UP000012174">
    <property type="component" value="Unassembled WGS sequence"/>
</dbReference>
<protein>
    <recommendedName>
        <fullName evidence="4">Small secreted protein</fullName>
    </recommendedName>
</protein>